<accession>A0A1F6Y4W2</accession>
<organism evidence="1 2">
    <name type="scientific">Candidatus Nomurabacteria bacterium RIFCSPLOWO2_12_FULL_37_8</name>
    <dbReference type="NCBI Taxonomy" id="1801793"/>
    <lineage>
        <taxon>Bacteria</taxon>
        <taxon>Candidatus Nomuraibacteriota</taxon>
    </lineage>
</organism>
<proteinExistence type="predicted"/>
<dbReference type="Proteomes" id="UP000178661">
    <property type="component" value="Unassembled WGS sequence"/>
</dbReference>
<dbReference type="AlphaFoldDB" id="A0A1F6Y4W2"/>
<sequence length="112" mass="11668">MIVPPPLAAVALWKKLLKLAPVPAVPLFVIVEENVWATPTVAVLGEGLAAMRLGVGAPQSAEQFKAVSPASQVLLPHKPLRQSPGQLALSSEPLQALSPQYGLGLGLQPLVL</sequence>
<evidence type="ECO:0000313" key="1">
    <source>
        <dbReference type="EMBL" id="OGJ01404.1"/>
    </source>
</evidence>
<name>A0A1F6Y4W2_9BACT</name>
<reference evidence="1 2" key="1">
    <citation type="journal article" date="2016" name="Nat. Commun.">
        <title>Thousands of microbial genomes shed light on interconnected biogeochemical processes in an aquifer system.</title>
        <authorList>
            <person name="Anantharaman K."/>
            <person name="Brown C.T."/>
            <person name="Hug L.A."/>
            <person name="Sharon I."/>
            <person name="Castelle C.J."/>
            <person name="Probst A.J."/>
            <person name="Thomas B.C."/>
            <person name="Singh A."/>
            <person name="Wilkins M.J."/>
            <person name="Karaoz U."/>
            <person name="Brodie E.L."/>
            <person name="Williams K.H."/>
            <person name="Hubbard S.S."/>
            <person name="Banfield J.F."/>
        </authorList>
    </citation>
    <scope>NUCLEOTIDE SEQUENCE [LARGE SCALE GENOMIC DNA]</scope>
</reference>
<comment type="caution">
    <text evidence="1">The sequence shown here is derived from an EMBL/GenBank/DDBJ whole genome shotgun (WGS) entry which is preliminary data.</text>
</comment>
<gene>
    <name evidence="1" type="ORF">A3G98_01340</name>
</gene>
<dbReference type="EMBL" id="MFVR01000021">
    <property type="protein sequence ID" value="OGJ01404.1"/>
    <property type="molecule type" value="Genomic_DNA"/>
</dbReference>
<protein>
    <submittedName>
        <fullName evidence="1">Uncharacterized protein</fullName>
    </submittedName>
</protein>
<evidence type="ECO:0000313" key="2">
    <source>
        <dbReference type="Proteomes" id="UP000178661"/>
    </source>
</evidence>